<organism evidence="1">
    <name type="scientific">Arundo donax</name>
    <name type="common">Giant reed</name>
    <name type="synonym">Donax arundinaceus</name>
    <dbReference type="NCBI Taxonomy" id="35708"/>
    <lineage>
        <taxon>Eukaryota</taxon>
        <taxon>Viridiplantae</taxon>
        <taxon>Streptophyta</taxon>
        <taxon>Embryophyta</taxon>
        <taxon>Tracheophyta</taxon>
        <taxon>Spermatophyta</taxon>
        <taxon>Magnoliopsida</taxon>
        <taxon>Liliopsida</taxon>
        <taxon>Poales</taxon>
        <taxon>Poaceae</taxon>
        <taxon>PACMAD clade</taxon>
        <taxon>Arundinoideae</taxon>
        <taxon>Arundineae</taxon>
        <taxon>Arundo</taxon>
    </lineage>
</organism>
<protein>
    <submittedName>
        <fullName evidence="1">Uncharacterized protein</fullName>
    </submittedName>
</protein>
<accession>A0A0A9ESB1</accession>
<name>A0A0A9ESB1_ARUDO</name>
<proteinExistence type="predicted"/>
<reference evidence="1" key="1">
    <citation type="submission" date="2014-09" db="EMBL/GenBank/DDBJ databases">
        <authorList>
            <person name="Magalhaes I.L.F."/>
            <person name="Oliveira U."/>
            <person name="Santos F.R."/>
            <person name="Vidigal T.H.D.A."/>
            <person name="Brescovit A.D."/>
            <person name="Santos A.J."/>
        </authorList>
    </citation>
    <scope>NUCLEOTIDE SEQUENCE</scope>
    <source>
        <tissue evidence="1">Shoot tissue taken approximately 20 cm above the soil surface</tissue>
    </source>
</reference>
<dbReference type="EMBL" id="GBRH01194914">
    <property type="protein sequence ID" value="JAE02982.1"/>
    <property type="molecule type" value="Transcribed_RNA"/>
</dbReference>
<sequence>MYKPLWFWSLQKLSILTIPFFQRQKSKSINSVARICLKYSQPVLKIKARPKERRIPKHCT</sequence>
<dbReference type="AlphaFoldDB" id="A0A0A9ESB1"/>
<evidence type="ECO:0000313" key="1">
    <source>
        <dbReference type="EMBL" id="JAE02982.1"/>
    </source>
</evidence>
<reference evidence="1" key="2">
    <citation type="journal article" date="2015" name="Data Brief">
        <title>Shoot transcriptome of the giant reed, Arundo donax.</title>
        <authorList>
            <person name="Barrero R.A."/>
            <person name="Guerrero F.D."/>
            <person name="Moolhuijzen P."/>
            <person name="Goolsby J.A."/>
            <person name="Tidwell J."/>
            <person name="Bellgard S.E."/>
            <person name="Bellgard M.I."/>
        </authorList>
    </citation>
    <scope>NUCLEOTIDE SEQUENCE</scope>
    <source>
        <tissue evidence="1">Shoot tissue taken approximately 20 cm above the soil surface</tissue>
    </source>
</reference>